<protein>
    <submittedName>
        <fullName evidence="2">Glycosyltransferase involved in cell wall biosynthesis</fullName>
    </submittedName>
</protein>
<dbReference type="SUPFAM" id="SSF53756">
    <property type="entry name" value="UDP-Glycosyltransferase/glycogen phosphorylase"/>
    <property type="match status" value="1"/>
</dbReference>
<dbReference type="Pfam" id="PF00534">
    <property type="entry name" value="Glycos_transf_1"/>
    <property type="match status" value="1"/>
</dbReference>
<dbReference type="InterPro" id="IPR001296">
    <property type="entry name" value="Glyco_trans_1"/>
</dbReference>
<keyword evidence="3" id="KW-1185">Reference proteome</keyword>
<comment type="caution">
    <text evidence="2">The sequence shown here is derived from an EMBL/GenBank/DDBJ whole genome shotgun (WGS) entry which is preliminary data.</text>
</comment>
<dbReference type="Proteomes" id="UP001257659">
    <property type="component" value="Unassembled WGS sequence"/>
</dbReference>
<feature type="domain" description="Glycosyl transferase family 1" evidence="1">
    <location>
        <begin position="197"/>
        <end position="300"/>
    </location>
</feature>
<dbReference type="Gene3D" id="3.40.50.2000">
    <property type="entry name" value="Glycogen Phosphorylase B"/>
    <property type="match status" value="2"/>
</dbReference>
<sequence length="396" mass="45649">MGKVSSGLGSGTTRHMKVLYLINGLGTGKGGHFHSLNHISREIAKLNQVKIIVLGPVRSEIIEENPFFYRRIRFNGLNMWSVKNELDSFFNFFKPDIIHCFDVSVYNIAKLLVNGNKYKFVLNKCGGSNPPYFPYVENLILFSKENMKWFDNQNKKYAKNIYLIPNRVRAVNIKSVKDVEKNESLFNFVRIARIGNSYKKSIRDSIKLVKELSRFRSKIKLYIIGSVEEESVLVELKEYAENANVVFLTDDKYTKEASQMLYLADAVIGTGRGLMEAASLALPVLTPASNSNYPILINKDNFDSFFETNFSPRNIVTDEVNNKNLSSIIKLIDNIDYRNKQSKYSLNLFLEKFDVKQVSTKYQNVYNIAIMNSYNVPFWKNIIMKLKILRVYFINS</sequence>
<gene>
    <name evidence="2" type="ORF">GGR31_002465</name>
</gene>
<evidence type="ECO:0000259" key="1">
    <source>
        <dbReference type="Pfam" id="PF00534"/>
    </source>
</evidence>
<dbReference type="PANTHER" id="PTHR12526:SF630">
    <property type="entry name" value="GLYCOSYLTRANSFERASE"/>
    <property type="match status" value="1"/>
</dbReference>
<proteinExistence type="predicted"/>
<name>A0ABU1K865_9FLAO</name>
<evidence type="ECO:0000313" key="3">
    <source>
        <dbReference type="Proteomes" id="UP001257659"/>
    </source>
</evidence>
<evidence type="ECO:0000313" key="2">
    <source>
        <dbReference type="EMBL" id="MDR6301793.1"/>
    </source>
</evidence>
<reference evidence="2 3" key="1">
    <citation type="submission" date="2023-07" db="EMBL/GenBank/DDBJ databases">
        <title>Genomic Encyclopedia of Type Strains, Phase IV (KMG-IV): sequencing the most valuable type-strain genomes for metagenomic binning, comparative biology and taxonomic classification.</title>
        <authorList>
            <person name="Goeker M."/>
        </authorList>
    </citation>
    <scope>NUCLEOTIDE SEQUENCE [LARGE SCALE GENOMIC DNA]</scope>
    <source>
        <strain evidence="2 3">DSM 102814</strain>
    </source>
</reference>
<dbReference type="CDD" id="cd03801">
    <property type="entry name" value="GT4_PimA-like"/>
    <property type="match status" value="1"/>
</dbReference>
<dbReference type="EMBL" id="JAVDQA010000008">
    <property type="protein sequence ID" value="MDR6301793.1"/>
    <property type="molecule type" value="Genomic_DNA"/>
</dbReference>
<organism evidence="2 3">
    <name type="scientific">Mesonia maritima</name>
    <dbReference type="NCBI Taxonomy" id="1793873"/>
    <lineage>
        <taxon>Bacteria</taxon>
        <taxon>Pseudomonadati</taxon>
        <taxon>Bacteroidota</taxon>
        <taxon>Flavobacteriia</taxon>
        <taxon>Flavobacteriales</taxon>
        <taxon>Flavobacteriaceae</taxon>
        <taxon>Mesonia</taxon>
    </lineage>
</organism>
<accession>A0ABU1K865</accession>
<dbReference type="RefSeq" id="WP_309729536.1">
    <property type="nucleotide sequence ID" value="NZ_JAVDQA010000008.1"/>
</dbReference>
<dbReference type="PANTHER" id="PTHR12526">
    <property type="entry name" value="GLYCOSYLTRANSFERASE"/>
    <property type="match status" value="1"/>
</dbReference>